<feature type="chain" id="PRO_5013253062" description="Cadherin domain-containing protein" evidence="10">
    <location>
        <begin position="31"/>
        <end position="1555"/>
    </location>
</feature>
<reference evidence="14 15" key="1">
    <citation type="submission" date="2017-02" db="EMBL/GenBank/DDBJ databases">
        <title>The new phylogeny of genus Mycobacterium.</title>
        <authorList>
            <person name="Tortoli E."/>
            <person name="Trovato A."/>
            <person name="Cirillo D.M."/>
        </authorList>
    </citation>
    <scope>NUCLEOTIDE SEQUENCE [LARGE SCALE GENOMIC DNA]</scope>
    <source>
        <strain evidence="14 15">DSM 45578</strain>
    </source>
</reference>
<dbReference type="Gene3D" id="1.10.390.10">
    <property type="entry name" value="Neutral Protease Domain 2"/>
    <property type="match status" value="1"/>
</dbReference>
<dbReference type="Pfam" id="PF17963">
    <property type="entry name" value="Big_9"/>
    <property type="match status" value="3"/>
</dbReference>
<evidence type="ECO:0000256" key="1">
    <source>
        <dbReference type="ARBA" id="ARBA00009388"/>
    </source>
</evidence>
<feature type="domain" description="Peptidase M4 C-terminal" evidence="12">
    <location>
        <begin position="1396"/>
        <end position="1549"/>
    </location>
</feature>
<evidence type="ECO:0008006" key="16">
    <source>
        <dbReference type="Google" id="ProtNLM"/>
    </source>
</evidence>
<dbReference type="RefSeq" id="WP_083055755.1">
    <property type="nucleotide sequence ID" value="NZ_JACKVM010000009.1"/>
</dbReference>
<evidence type="ECO:0000256" key="9">
    <source>
        <dbReference type="SAM" id="MobiDB-lite"/>
    </source>
</evidence>
<evidence type="ECO:0000256" key="8">
    <source>
        <dbReference type="PIRSR" id="PIRSR623612-1"/>
    </source>
</evidence>
<gene>
    <name evidence="14" type="ORF">BST17_04580</name>
</gene>
<proteinExistence type="inferred from homology"/>
<dbReference type="InterPro" id="IPR011096">
    <property type="entry name" value="FTP_domain"/>
</dbReference>
<dbReference type="SUPFAM" id="SSF50969">
    <property type="entry name" value="YVTN repeat-like/Quinoprotein amine dehydrogenase"/>
    <property type="match status" value="1"/>
</dbReference>
<dbReference type="EMBL" id="MVHJ01000003">
    <property type="protein sequence ID" value="ORA06249.1"/>
    <property type="molecule type" value="Genomic_DNA"/>
</dbReference>
<evidence type="ECO:0000256" key="10">
    <source>
        <dbReference type="SAM" id="SignalP"/>
    </source>
</evidence>
<dbReference type="OrthoDB" id="291295at2"/>
<dbReference type="PANTHER" id="PTHR33794:SF1">
    <property type="entry name" value="BACILLOLYSIN"/>
    <property type="match status" value="1"/>
</dbReference>
<evidence type="ECO:0000259" key="13">
    <source>
        <dbReference type="Pfam" id="PF07504"/>
    </source>
</evidence>
<dbReference type="InterPro" id="IPR027268">
    <property type="entry name" value="Peptidase_M4/M1_CTD_sf"/>
</dbReference>
<name>A0A1W9Z232_MYCBA</name>
<evidence type="ECO:0000256" key="6">
    <source>
        <dbReference type="ARBA" id="ARBA00022833"/>
    </source>
</evidence>
<dbReference type="GO" id="GO:0046872">
    <property type="term" value="F:metal ion binding"/>
    <property type="evidence" value="ECO:0007669"/>
    <property type="project" value="UniProtKB-KW"/>
</dbReference>
<feature type="domain" description="FTP" evidence="13">
    <location>
        <begin position="1094"/>
        <end position="1131"/>
    </location>
</feature>
<organism evidence="14 15">
    <name type="scientific">Mycolicibacterium bacteremicum</name>
    <name type="common">Mycobacterium bacteremicum</name>
    <dbReference type="NCBI Taxonomy" id="564198"/>
    <lineage>
        <taxon>Bacteria</taxon>
        <taxon>Bacillati</taxon>
        <taxon>Actinomycetota</taxon>
        <taxon>Actinomycetes</taxon>
        <taxon>Mycobacteriales</taxon>
        <taxon>Mycobacteriaceae</taxon>
        <taxon>Mycolicibacterium</taxon>
    </lineage>
</organism>
<comment type="caution">
    <text evidence="14">The sequence shown here is derived from an EMBL/GenBank/DDBJ whole genome shotgun (WGS) entry which is preliminary data.</text>
</comment>
<keyword evidence="4 10" id="KW-0732">Signal</keyword>
<feature type="region of interest" description="Disordered" evidence="9">
    <location>
        <begin position="29"/>
        <end position="148"/>
    </location>
</feature>
<dbReference type="Pfam" id="PF07504">
    <property type="entry name" value="FTP"/>
    <property type="match status" value="1"/>
</dbReference>
<dbReference type="NCBIfam" id="NF012211">
    <property type="entry name" value="tand_rpt_95"/>
    <property type="match status" value="1"/>
</dbReference>
<protein>
    <recommendedName>
        <fullName evidence="16">Cadherin domain-containing protein</fullName>
    </recommendedName>
</protein>
<dbReference type="InterPro" id="IPR050728">
    <property type="entry name" value="Zinc_Metalloprotease_M4"/>
</dbReference>
<dbReference type="InterPro" id="IPR011964">
    <property type="entry name" value="YVTN_b-propeller_repeat"/>
</dbReference>
<dbReference type="Pfam" id="PF02868">
    <property type="entry name" value="Peptidase_M4_C"/>
    <property type="match status" value="1"/>
</dbReference>
<dbReference type="PANTHER" id="PTHR33794">
    <property type="entry name" value="BACILLOLYSIN"/>
    <property type="match status" value="1"/>
</dbReference>
<dbReference type="GO" id="GO:0006508">
    <property type="term" value="P:proteolysis"/>
    <property type="evidence" value="ECO:0007669"/>
    <property type="project" value="UniProtKB-KW"/>
</dbReference>
<keyword evidence="3" id="KW-0479">Metal-binding</keyword>
<dbReference type="NCBIfam" id="TIGR01965">
    <property type="entry name" value="VCBS_repeat"/>
    <property type="match status" value="2"/>
</dbReference>
<dbReference type="Proteomes" id="UP000192366">
    <property type="component" value="Unassembled WGS sequence"/>
</dbReference>
<feature type="compositionally biased region" description="Low complexity" evidence="9">
    <location>
        <begin position="34"/>
        <end position="53"/>
    </location>
</feature>
<evidence type="ECO:0000256" key="2">
    <source>
        <dbReference type="ARBA" id="ARBA00022670"/>
    </source>
</evidence>
<feature type="signal peptide" evidence="10">
    <location>
        <begin position="1"/>
        <end position="30"/>
    </location>
</feature>
<dbReference type="NCBIfam" id="TIGR02276">
    <property type="entry name" value="beta_rpt_yvtn"/>
    <property type="match status" value="1"/>
</dbReference>
<dbReference type="GO" id="GO:0004222">
    <property type="term" value="F:metalloendopeptidase activity"/>
    <property type="evidence" value="ECO:0007669"/>
    <property type="project" value="InterPro"/>
</dbReference>
<keyword evidence="6" id="KW-0862">Zinc</keyword>
<evidence type="ECO:0000256" key="3">
    <source>
        <dbReference type="ARBA" id="ARBA00022723"/>
    </source>
</evidence>
<dbReference type="SUPFAM" id="SSF55486">
    <property type="entry name" value="Metalloproteases ('zincins'), catalytic domain"/>
    <property type="match status" value="1"/>
</dbReference>
<evidence type="ECO:0000259" key="11">
    <source>
        <dbReference type="Pfam" id="PF01447"/>
    </source>
</evidence>
<evidence type="ECO:0000256" key="4">
    <source>
        <dbReference type="ARBA" id="ARBA00022729"/>
    </source>
</evidence>
<accession>A0A1W9Z232</accession>
<dbReference type="InterPro" id="IPR023612">
    <property type="entry name" value="Peptidase_M4"/>
</dbReference>
<keyword evidence="15" id="KW-1185">Reference proteome</keyword>
<dbReference type="InterPro" id="IPR013783">
    <property type="entry name" value="Ig-like_fold"/>
</dbReference>
<dbReference type="InterPro" id="IPR011044">
    <property type="entry name" value="Quino_amine_DH_bsu"/>
</dbReference>
<feature type="active site" description="Proton donor" evidence="8">
    <location>
        <position position="1473"/>
    </location>
</feature>
<dbReference type="InterPro" id="IPR015943">
    <property type="entry name" value="WD40/YVTN_repeat-like_dom_sf"/>
</dbReference>
<dbReference type="InterPro" id="IPR001570">
    <property type="entry name" value="Peptidase_M4_C_domain"/>
</dbReference>
<feature type="domain" description="Peptidase M4" evidence="11">
    <location>
        <begin position="1250"/>
        <end position="1391"/>
    </location>
</feature>
<evidence type="ECO:0000259" key="12">
    <source>
        <dbReference type="Pfam" id="PF02868"/>
    </source>
</evidence>
<keyword evidence="2" id="KW-0645">Protease</keyword>
<feature type="active site" evidence="8">
    <location>
        <position position="1385"/>
    </location>
</feature>
<dbReference type="CDD" id="cd09597">
    <property type="entry name" value="M4_TLP"/>
    <property type="match status" value="1"/>
</dbReference>
<dbReference type="Gene3D" id="2.130.10.10">
    <property type="entry name" value="YVTN repeat-like/Quinoprotein amine dehydrogenase"/>
    <property type="match status" value="2"/>
</dbReference>
<dbReference type="InterPro" id="IPR010221">
    <property type="entry name" value="VCBS_dom"/>
</dbReference>
<dbReference type="Pfam" id="PF01447">
    <property type="entry name" value="Peptidase_M4"/>
    <property type="match status" value="1"/>
</dbReference>
<dbReference type="Gene3D" id="2.60.40.10">
    <property type="entry name" value="Immunoglobulins"/>
    <property type="match status" value="1"/>
</dbReference>
<dbReference type="GO" id="GO:0005975">
    <property type="term" value="P:carbohydrate metabolic process"/>
    <property type="evidence" value="ECO:0007669"/>
    <property type="project" value="UniProtKB-ARBA"/>
</dbReference>
<dbReference type="PRINTS" id="PR00730">
    <property type="entry name" value="THERMOLYSIN"/>
</dbReference>
<sequence length="1555" mass="158933">MGHARHIGRVGALAVALGIGAAVASPVAWAQPDTDSTGPSSASESASTPDSPAGQEPAATQPEDTDTDTGDTDTGDTDVEEADPDSDSEADEPEAALTPRKKKTAHTTRTVTEPADAPVQIERVADPEQTAEPLHPAEPTRHTEPVEPTPVTAATEEVVPQSVPVPTAPTAAEVVGATVTASTTPSAGGGQTTPPAAAPGLWTLLAAARREIGTTAAVAGQPVVGQPVLSAPDPVTGAVSGRIVATDPDGHRLTYTVLVRPAQGTLTFSAGTFTYTPTAAQRILAGLSTVDPATFTVSVTDGRTPAVTTTVALDIDPAPAHLLNPISTGRQVSAVATTNNRAYLADSASGTLTVVDTINGTVITTITVGADPVAVAVKPDGKTVYVAGAASRTLTVIDTATNTVRRQIALNFTPTALAMAPGGGSLYIGSATGKMAKLGTGSNRIQAWVANTAGATSIMVTPNGKRVYVTTATGVAVYSTASWWNHTAKTIVGTADSSALAISPDSRTVYAVAGATVRVLETAKNTIVSEFTTAEPVLDAAVSRDGSLLMLTGLDGAFTVYGTADHTALTALDTGGTAGGIATSPDGMQIYLTDGDALRVVSLVPPNLRPVVALPAATGDPVTGVVTGSTGVTDADGDRLTITVTAAPTKGVITFAADGTFTYTATAANRHKAAAATAKLTDLTDSVTITVDDGRRGVVQQTITLAVLPANTAPTYTLTVGRPNATTGVITGTVSASDANKDRLIFDGTATTLGGTLVVGADGKFTYTPTVTARHAAATADPAARIHHLGITIDDGHGGIVTVPVAVTITPRNTAPSTATVTDLLAHNGTGRVTGAIAVSDADGDPLRFTVAAAPTRGTVVLSADGSFGYTPTAAARAAGAGTDSFTVTVDDGHGATQTVTVSVGIAASTPGNTLPVTAAVAYTSSVNTVTGVVTGQIAVTDSSPLSYLLASATPTSGTLTVDADTGTFVFAPTVVARYRAWFTPGDDALTFTVSALDGQDGIPVDVTIPIAAVHPDVDGTLTLAELRNLASTGHLDVGRNAAGKVRNIDGTFTVDTVADTASAAALLNRISTLLGIPAGFATAADISLSTNDFGSVFYRLRPTVNGLPVLGSEVVLSTDGAGTVTGLVNNYNPAITGVSTVPIGTVDRAAKVIELVKNDLVSDLGGSPSAAVRDAFLATLRFDTELVIYAEDLNNAPQLAWRVNVTSAADSSYPSIGVRYVIAANGAEPGKIISEFSSAQHALAPVRSSGTDQLGKIRTVTAANTGTSIVLTDVTRNISTYATKYQSTWSNLPSIPGDIVGYTTSWLRSAVSAQANMVRVFDYYTAVLGRDSFDDNGAAIQLSIDYNPSGSAARGWRNAAWTGSVMVFGDDGNTQAALDLVAHEYTHAVIGHINGLAYLGESGAMNESYADIMGALIENKTGGARWLFAEDAAGNPYRDMADPSDYRQPEHYANRYVDSCGCNADDDFDYVHSNSGILNFAAYKMMDATKEQISGEQWARVFYDSLYRLPSTAKFVDARYAIIASARAFGFTAAQIDTVKGAFDAVGIVADRLN</sequence>
<comment type="similarity">
    <text evidence="1">Belongs to the peptidase M4 family.</text>
</comment>
<evidence type="ECO:0000313" key="14">
    <source>
        <dbReference type="EMBL" id="ORA06249.1"/>
    </source>
</evidence>
<evidence type="ECO:0000256" key="7">
    <source>
        <dbReference type="ARBA" id="ARBA00023049"/>
    </source>
</evidence>
<dbReference type="Gene3D" id="3.10.170.10">
    <property type="match status" value="1"/>
</dbReference>
<feature type="compositionally biased region" description="Acidic residues" evidence="9">
    <location>
        <begin position="63"/>
        <end position="94"/>
    </location>
</feature>
<evidence type="ECO:0000313" key="15">
    <source>
        <dbReference type="Proteomes" id="UP000192366"/>
    </source>
</evidence>
<dbReference type="Gene3D" id="2.60.40.2810">
    <property type="match status" value="1"/>
</dbReference>
<keyword evidence="7" id="KW-0482">Metalloprotease</keyword>
<dbReference type="STRING" id="564198.BST17_04580"/>
<evidence type="ECO:0000256" key="5">
    <source>
        <dbReference type="ARBA" id="ARBA00022801"/>
    </source>
</evidence>
<keyword evidence="5" id="KW-0378">Hydrolase</keyword>
<dbReference type="InterPro" id="IPR013856">
    <property type="entry name" value="Peptidase_M4_domain"/>
</dbReference>